<sequence>MLPGILLGLGLHQAAAADAPTPSNPDAIAAAVDAGQRLTRDKLRDADRHPQQVLQFLEIAPGQRVLDLFSGGGYYSELLARVVGERGKVVAHNNQAYLPFAKAELAEREYATRLPNVELLLSEANDLTLAAASFDRIFFVLGFHDMYYHEADWPEIDRVKLLRALYLSLKPGGYLAIIDHDALPGADVSSAHEYHRLAKQEVITLMTQMGFELLASSELLKNPEDPLNISVFDPSIKGKSSRYLLKFTRN</sequence>
<dbReference type="Gene3D" id="3.40.50.150">
    <property type="entry name" value="Vaccinia Virus protein VP39"/>
    <property type="match status" value="1"/>
</dbReference>
<dbReference type="EMBL" id="JAAXYH010000004">
    <property type="protein sequence ID" value="NMH65058.1"/>
    <property type="molecule type" value="Genomic_DNA"/>
</dbReference>
<name>A0A972FRW5_9GAMM</name>
<keyword evidence="2" id="KW-0808">Transferase</keyword>
<dbReference type="InterPro" id="IPR016980">
    <property type="entry name" value="S-AdoMet-dep_MeTrfase_Alr7345"/>
</dbReference>
<accession>A0A972FRW5</accession>
<proteinExistence type="predicted"/>
<evidence type="ECO:0000259" key="1">
    <source>
        <dbReference type="Pfam" id="PF13847"/>
    </source>
</evidence>
<comment type="caution">
    <text evidence="2">The sequence shown here is derived from an EMBL/GenBank/DDBJ whole genome shotgun (WGS) entry which is preliminary data.</text>
</comment>
<dbReference type="Proteomes" id="UP000737113">
    <property type="component" value="Unassembled WGS sequence"/>
</dbReference>
<keyword evidence="2" id="KW-0489">Methyltransferase</keyword>
<dbReference type="CDD" id="cd02440">
    <property type="entry name" value="AdoMet_MTases"/>
    <property type="match status" value="1"/>
</dbReference>
<dbReference type="GO" id="GO:0008168">
    <property type="term" value="F:methyltransferase activity"/>
    <property type="evidence" value="ECO:0007669"/>
    <property type="project" value="UniProtKB-KW"/>
</dbReference>
<dbReference type="InterPro" id="IPR025714">
    <property type="entry name" value="Methyltranfer_dom"/>
</dbReference>
<organism evidence="2 3">
    <name type="scientific">Shewanella salipaludis</name>
    <dbReference type="NCBI Taxonomy" id="2723052"/>
    <lineage>
        <taxon>Bacteria</taxon>
        <taxon>Pseudomonadati</taxon>
        <taxon>Pseudomonadota</taxon>
        <taxon>Gammaproteobacteria</taxon>
        <taxon>Alteromonadales</taxon>
        <taxon>Shewanellaceae</taxon>
        <taxon>Shewanella</taxon>
    </lineage>
</organism>
<dbReference type="InterPro" id="IPR029063">
    <property type="entry name" value="SAM-dependent_MTases_sf"/>
</dbReference>
<dbReference type="GO" id="GO:0032259">
    <property type="term" value="P:methylation"/>
    <property type="evidence" value="ECO:0007669"/>
    <property type="project" value="UniProtKB-KW"/>
</dbReference>
<feature type="domain" description="Methyltransferase" evidence="1">
    <location>
        <begin position="61"/>
        <end position="195"/>
    </location>
</feature>
<dbReference type="PIRSF" id="PIRSF031679">
    <property type="entry name" value="Mtase_Alr7345_prd"/>
    <property type="match status" value="1"/>
</dbReference>
<protein>
    <submittedName>
        <fullName evidence="2">Class I SAM-dependent methyltransferase</fullName>
    </submittedName>
</protein>
<dbReference type="SUPFAM" id="SSF53335">
    <property type="entry name" value="S-adenosyl-L-methionine-dependent methyltransferases"/>
    <property type="match status" value="1"/>
</dbReference>
<keyword evidence="3" id="KW-1185">Reference proteome</keyword>
<reference evidence="2" key="1">
    <citation type="submission" date="2020-04" db="EMBL/GenBank/DDBJ databases">
        <title>Description of Shewanella salipaludis sp. nov., isolated from a salt marsh.</title>
        <authorList>
            <person name="Park S."/>
            <person name="Yoon J.-H."/>
        </authorList>
    </citation>
    <scope>NUCLEOTIDE SEQUENCE</scope>
    <source>
        <strain evidence="2">SHSM-M6</strain>
    </source>
</reference>
<evidence type="ECO:0000313" key="2">
    <source>
        <dbReference type="EMBL" id="NMH65058.1"/>
    </source>
</evidence>
<evidence type="ECO:0000313" key="3">
    <source>
        <dbReference type="Proteomes" id="UP000737113"/>
    </source>
</evidence>
<dbReference type="Pfam" id="PF13847">
    <property type="entry name" value="Methyltransf_31"/>
    <property type="match status" value="1"/>
</dbReference>
<gene>
    <name evidence="2" type="ORF">HC757_07710</name>
</gene>
<dbReference type="AlphaFoldDB" id="A0A972FRW5"/>